<feature type="transmembrane region" description="Helical" evidence="6">
    <location>
        <begin position="7"/>
        <end position="24"/>
    </location>
</feature>
<evidence type="ECO:0000256" key="5">
    <source>
        <dbReference type="RuleBase" id="RU004404"/>
    </source>
</evidence>
<evidence type="ECO:0000256" key="6">
    <source>
        <dbReference type="SAM" id="Phobius"/>
    </source>
</evidence>
<dbReference type="InterPro" id="IPR001478">
    <property type="entry name" value="PDZ"/>
</dbReference>
<gene>
    <name evidence="8" type="ORF">US96_C0028G0004</name>
</gene>
<dbReference type="SUPFAM" id="SSF52096">
    <property type="entry name" value="ClpP/crotonase"/>
    <property type="match status" value="1"/>
</dbReference>
<dbReference type="Gene3D" id="3.30.750.44">
    <property type="match status" value="1"/>
</dbReference>
<dbReference type="Gene3D" id="2.30.42.10">
    <property type="match status" value="1"/>
</dbReference>
<protein>
    <submittedName>
        <fullName evidence="8">Carboxyl-terminal protease</fullName>
    </submittedName>
</protein>
<dbReference type="AlphaFoldDB" id="A0A0G0KGS4"/>
<dbReference type="GO" id="GO:0007165">
    <property type="term" value="P:signal transduction"/>
    <property type="evidence" value="ECO:0007669"/>
    <property type="project" value="TreeGrafter"/>
</dbReference>
<proteinExistence type="inferred from homology"/>
<dbReference type="SMART" id="SM00228">
    <property type="entry name" value="PDZ"/>
    <property type="match status" value="1"/>
</dbReference>
<keyword evidence="4 5" id="KW-0720">Serine protease</keyword>
<dbReference type="InterPro" id="IPR029045">
    <property type="entry name" value="ClpP/crotonase-like_dom_sf"/>
</dbReference>
<dbReference type="NCBIfam" id="TIGR00225">
    <property type="entry name" value="prc"/>
    <property type="match status" value="1"/>
</dbReference>
<dbReference type="Proteomes" id="UP000034181">
    <property type="component" value="Unassembled WGS sequence"/>
</dbReference>
<dbReference type="Pfam" id="PF22694">
    <property type="entry name" value="CtpB_N-like"/>
    <property type="match status" value="1"/>
</dbReference>
<evidence type="ECO:0000256" key="1">
    <source>
        <dbReference type="ARBA" id="ARBA00009179"/>
    </source>
</evidence>
<dbReference type="CDD" id="cd07560">
    <property type="entry name" value="Peptidase_S41_CPP"/>
    <property type="match status" value="1"/>
</dbReference>
<dbReference type="GO" id="GO:0008236">
    <property type="term" value="F:serine-type peptidase activity"/>
    <property type="evidence" value="ECO:0007669"/>
    <property type="project" value="UniProtKB-KW"/>
</dbReference>
<comment type="similarity">
    <text evidence="1 5">Belongs to the peptidase S41A family.</text>
</comment>
<dbReference type="PANTHER" id="PTHR32060">
    <property type="entry name" value="TAIL-SPECIFIC PROTEASE"/>
    <property type="match status" value="1"/>
</dbReference>
<keyword evidence="6" id="KW-0812">Transmembrane</keyword>
<evidence type="ECO:0000256" key="3">
    <source>
        <dbReference type="ARBA" id="ARBA00022801"/>
    </source>
</evidence>
<feature type="domain" description="PDZ" evidence="7">
    <location>
        <begin position="120"/>
        <end position="173"/>
    </location>
</feature>
<dbReference type="CDD" id="cd06782">
    <property type="entry name" value="cpPDZ_CPP-like"/>
    <property type="match status" value="1"/>
</dbReference>
<evidence type="ECO:0000256" key="2">
    <source>
        <dbReference type="ARBA" id="ARBA00022670"/>
    </source>
</evidence>
<dbReference type="SUPFAM" id="SSF50156">
    <property type="entry name" value="PDZ domain-like"/>
    <property type="match status" value="1"/>
</dbReference>
<dbReference type="InterPro" id="IPR055210">
    <property type="entry name" value="CtpA/B_N"/>
</dbReference>
<dbReference type="SMART" id="SM00245">
    <property type="entry name" value="TSPc"/>
    <property type="match status" value="1"/>
</dbReference>
<dbReference type="Gene3D" id="3.90.226.10">
    <property type="entry name" value="2-enoyl-CoA Hydratase, Chain A, domain 1"/>
    <property type="match status" value="1"/>
</dbReference>
<dbReference type="GO" id="GO:0030288">
    <property type="term" value="C:outer membrane-bounded periplasmic space"/>
    <property type="evidence" value="ECO:0007669"/>
    <property type="project" value="TreeGrafter"/>
</dbReference>
<dbReference type="Pfam" id="PF00595">
    <property type="entry name" value="PDZ"/>
    <property type="match status" value="1"/>
</dbReference>
<comment type="caution">
    <text evidence="8">The sequence shown here is derived from an EMBL/GenBank/DDBJ whole genome shotgun (WGS) entry which is preliminary data.</text>
</comment>
<dbReference type="InterPro" id="IPR004447">
    <property type="entry name" value="Peptidase_S41A"/>
</dbReference>
<dbReference type="GO" id="GO:0006508">
    <property type="term" value="P:proteolysis"/>
    <property type="evidence" value="ECO:0007669"/>
    <property type="project" value="UniProtKB-KW"/>
</dbReference>
<evidence type="ECO:0000313" key="9">
    <source>
        <dbReference type="Proteomes" id="UP000034181"/>
    </source>
</evidence>
<organism evidence="8 9">
    <name type="scientific">Candidatus Woesebacteria bacterium GW2011_GWB1_38_5b</name>
    <dbReference type="NCBI Taxonomy" id="1618569"/>
    <lineage>
        <taxon>Bacteria</taxon>
        <taxon>Candidatus Woeseibacteriota</taxon>
    </lineage>
</organism>
<dbReference type="EMBL" id="LBUZ01000028">
    <property type="protein sequence ID" value="KKQ74680.1"/>
    <property type="molecule type" value="Genomic_DNA"/>
</dbReference>
<keyword evidence="3 5" id="KW-0378">Hydrolase</keyword>
<dbReference type="PANTHER" id="PTHR32060:SF30">
    <property type="entry name" value="CARBOXY-TERMINAL PROCESSING PROTEASE CTPA"/>
    <property type="match status" value="1"/>
</dbReference>
<dbReference type="InterPro" id="IPR005151">
    <property type="entry name" value="Tail-specific_protease"/>
</dbReference>
<dbReference type="FunFam" id="2.30.42.10:FF:000063">
    <property type="entry name" value="Peptidase, S41 family"/>
    <property type="match status" value="1"/>
</dbReference>
<dbReference type="PATRIC" id="fig|1618569.3.peg.651"/>
<evidence type="ECO:0000259" key="7">
    <source>
        <dbReference type="PROSITE" id="PS50106"/>
    </source>
</evidence>
<accession>A0A0G0KGS4</accession>
<keyword evidence="2 5" id="KW-0645">Protease</keyword>
<name>A0A0G0KGS4_9BACT</name>
<keyword evidence="6" id="KW-0472">Membrane</keyword>
<dbReference type="Pfam" id="PF03572">
    <property type="entry name" value="Peptidase_S41"/>
    <property type="match status" value="1"/>
</dbReference>
<dbReference type="InterPro" id="IPR036034">
    <property type="entry name" value="PDZ_sf"/>
</dbReference>
<dbReference type="GO" id="GO:0004175">
    <property type="term" value="F:endopeptidase activity"/>
    <property type="evidence" value="ECO:0007669"/>
    <property type="project" value="TreeGrafter"/>
</dbReference>
<keyword evidence="6" id="KW-1133">Transmembrane helix</keyword>
<evidence type="ECO:0000313" key="8">
    <source>
        <dbReference type="EMBL" id="KKQ74680.1"/>
    </source>
</evidence>
<evidence type="ECO:0000256" key="4">
    <source>
        <dbReference type="ARBA" id="ARBA00022825"/>
    </source>
</evidence>
<reference evidence="8 9" key="1">
    <citation type="journal article" date="2015" name="Nature">
        <title>rRNA introns, odd ribosomes, and small enigmatic genomes across a large radiation of phyla.</title>
        <authorList>
            <person name="Brown C.T."/>
            <person name="Hug L.A."/>
            <person name="Thomas B.C."/>
            <person name="Sharon I."/>
            <person name="Castelle C.J."/>
            <person name="Singh A."/>
            <person name="Wilkins M.J."/>
            <person name="Williams K.H."/>
            <person name="Banfield J.F."/>
        </authorList>
    </citation>
    <scope>NUCLEOTIDE SEQUENCE [LARGE SCALE GENOMIC DNA]</scope>
</reference>
<sequence>MRRSPKIQLILVIAISLLVGYYIGVNKINFEWKNYRPVITVEGKEPPNENISGDFSRFWDVWQRIERSYYDKTKLDPEKMINGAISGMLGSLEDPFTVYLPPVQNDNFKQGLAGQFQGIGAELGLQDQRITVIAPLNGSPAQKSGVRAGDAILAVNGTSTANWTLSQAVEKIRGPKGTNVTLSILHKGENAPADIDITRDTITVESVESWLKPVKDIDRVEVDNKFANERIAYISLSQFGDTTNPGWLDKVNKLSLELSKNKNVKGLVLDLRNNPGGYLSDAVFIASEFIGQGETVVIEEGEKGKNELKSNRRGLLLDIPVVVLINKGSASASEIVAGALRDHKRAIIIGETSFGKGTIQQAEDLGLGSGLHITIAKWLTPKGEWINEKGITPDIEVALDPENIDRDIQLEKAIQELIK</sequence>
<dbReference type="PROSITE" id="PS50106">
    <property type="entry name" value="PDZ"/>
    <property type="match status" value="1"/>
</dbReference>